<feature type="compositionally biased region" description="Basic and acidic residues" evidence="2">
    <location>
        <begin position="26"/>
        <end position="75"/>
    </location>
</feature>
<keyword evidence="1" id="KW-0175">Coiled coil</keyword>
<evidence type="ECO:0000313" key="4">
    <source>
        <dbReference type="Proteomes" id="UP001286313"/>
    </source>
</evidence>
<evidence type="ECO:0000256" key="1">
    <source>
        <dbReference type="SAM" id="Coils"/>
    </source>
</evidence>
<name>A0AAE1BK71_PETCI</name>
<evidence type="ECO:0000313" key="3">
    <source>
        <dbReference type="EMBL" id="KAK3851958.1"/>
    </source>
</evidence>
<dbReference type="AlphaFoldDB" id="A0AAE1BK71"/>
<protein>
    <submittedName>
        <fullName evidence="3">Uncharacterized protein</fullName>
    </submittedName>
</protein>
<gene>
    <name evidence="3" type="ORF">Pcinc_041429</name>
</gene>
<comment type="caution">
    <text evidence="3">The sequence shown here is derived from an EMBL/GenBank/DDBJ whole genome shotgun (WGS) entry which is preliminary data.</text>
</comment>
<organism evidence="3 4">
    <name type="scientific">Petrolisthes cinctipes</name>
    <name type="common">Flat porcelain crab</name>
    <dbReference type="NCBI Taxonomy" id="88211"/>
    <lineage>
        <taxon>Eukaryota</taxon>
        <taxon>Metazoa</taxon>
        <taxon>Ecdysozoa</taxon>
        <taxon>Arthropoda</taxon>
        <taxon>Crustacea</taxon>
        <taxon>Multicrustacea</taxon>
        <taxon>Malacostraca</taxon>
        <taxon>Eumalacostraca</taxon>
        <taxon>Eucarida</taxon>
        <taxon>Decapoda</taxon>
        <taxon>Pleocyemata</taxon>
        <taxon>Anomura</taxon>
        <taxon>Galatheoidea</taxon>
        <taxon>Porcellanidae</taxon>
        <taxon>Petrolisthes</taxon>
    </lineage>
</organism>
<accession>A0AAE1BK71</accession>
<feature type="coiled-coil region" evidence="1">
    <location>
        <begin position="188"/>
        <end position="244"/>
    </location>
</feature>
<evidence type="ECO:0000256" key="2">
    <source>
        <dbReference type="SAM" id="MobiDB-lite"/>
    </source>
</evidence>
<dbReference type="EMBL" id="JAWQEG010007650">
    <property type="protein sequence ID" value="KAK3851958.1"/>
    <property type="molecule type" value="Genomic_DNA"/>
</dbReference>
<feature type="region of interest" description="Disordered" evidence="2">
    <location>
        <begin position="1"/>
        <end position="75"/>
    </location>
</feature>
<dbReference type="Proteomes" id="UP001286313">
    <property type="component" value="Unassembled WGS sequence"/>
</dbReference>
<reference evidence="3" key="1">
    <citation type="submission" date="2023-10" db="EMBL/GenBank/DDBJ databases">
        <title>Genome assemblies of two species of porcelain crab, Petrolisthes cinctipes and Petrolisthes manimaculis (Anomura: Porcellanidae).</title>
        <authorList>
            <person name="Angst P."/>
        </authorList>
    </citation>
    <scope>NUCLEOTIDE SEQUENCE</scope>
    <source>
        <strain evidence="3">PB745_01</strain>
        <tissue evidence="3">Gill</tissue>
    </source>
</reference>
<feature type="compositionally biased region" description="Basic and acidic residues" evidence="2">
    <location>
        <begin position="1"/>
        <end position="19"/>
    </location>
</feature>
<proteinExistence type="predicted"/>
<keyword evidence="4" id="KW-1185">Reference proteome</keyword>
<sequence>MRKDTERETKRGMRKDTARATKRGMRKDTARETKRGMRKDTARETKREMRKDTAGEMMRGMRKDTARETRHDDEGNERICKTHSEAWCIPEMMSFKVTAWLVALTVVLVGTVTASPQPINVSASVRSAMLGSKAAAESKVTGPDGVTRGQCVYNKDGYPVKVTYQETASGNVTAQSNSTSSEDVIMELKMCREEVETINQKVAVATAEMEKASDEFADKFSAINQQMEKSMQELDQAYQKVKKEPDMNEAWTLAPLAVTEAVTEFPQ</sequence>